<keyword evidence="2" id="KW-1185">Reference proteome</keyword>
<evidence type="ECO:0000313" key="1">
    <source>
        <dbReference type="EMBL" id="KAF7821918.1"/>
    </source>
</evidence>
<name>A0A834TH10_9FABA</name>
<protein>
    <submittedName>
        <fullName evidence="1">Uncharacterized protein</fullName>
    </submittedName>
</protein>
<comment type="caution">
    <text evidence="1">The sequence shown here is derived from an EMBL/GenBank/DDBJ whole genome shotgun (WGS) entry which is preliminary data.</text>
</comment>
<organism evidence="1 2">
    <name type="scientific">Senna tora</name>
    <dbReference type="NCBI Taxonomy" id="362788"/>
    <lineage>
        <taxon>Eukaryota</taxon>
        <taxon>Viridiplantae</taxon>
        <taxon>Streptophyta</taxon>
        <taxon>Embryophyta</taxon>
        <taxon>Tracheophyta</taxon>
        <taxon>Spermatophyta</taxon>
        <taxon>Magnoliopsida</taxon>
        <taxon>eudicotyledons</taxon>
        <taxon>Gunneridae</taxon>
        <taxon>Pentapetalae</taxon>
        <taxon>rosids</taxon>
        <taxon>fabids</taxon>
        <taxon>Fabales</taxon>
        <taxon>Fabaceae</taxon>
        <taxon>Caesalpinioideae</taxon>
        <taxon>Cassia clade</taxon>
        <taxon>Senna</taxon>
    </lineage>
</organism>
<dbReference type="Proteomes" id="UP000634136">
    <property type="component" value="Unassembled WGS sequence"/>
</dbReference>
<proteinExistence type="predicted"/>
<evidence type="ECO:0000313" key="2">
    <source>
        <dbReference type="Proteomes" id="UP000634136"/>
    </source>
</evidence>
<dbReference type="AlphaFoldDB" id="A0A834TH10"/>
<reference evidence="1" key="1">
    <citation type="submission" date="2020-09" db="EMBL/GenBank/DDBJ databases">
        <title>Genome-Enabled Discovery of Anthraquinone Biosynthesis in Senna tora.</title>
        <authorList>
            <person name="Kang S.-H."/>
            <person name="Pandey R.P."/>
            <person name="Lee C.-M."/>
            <person name="Sim J.-S."/>
            <person name="Jeong J.-T."/>
            <person name="Choi B.-S."/>
            <person name="Jung M."/>
            <person name="Ginzburg D."/>
            <person name="Zhao K."/>
            <person name="Won S.Y."/>
            <person name="Oh T.-J."/>
            <person name="Yu Y."/>
            <person name="Kim N.-H."/>
            <person name="Lee O.R."/>
            <person name="Lee T.-H."/>
            <person name="Bashyal P."/>
            <person name="Kim T.-S."/>
            <person name="Lee W.-H."/>
            <person name="Kawkins C."/>
            <person name="Kim C.-K."/>
            <person name="Kim J.S."/>
            <person name="Ahn B.O."/>
            <person name="Rhee S.Y."/>
            <person name="Sohng J.K."/>
        </authorList>
    </citation>
    <scope>NUCLEOTIDE SEQUENCE</scope>
    <source>
        <tissue evidence="1">Leaf</tissue>
    </source>
</reference>
<dbReference type="EMBL" id="JAAIUW010000008">
    <property type="protein sequence ID" value="KAF7821918.1"/>
    <property type="molecule type" value="Genomic_DNA"/>
</dbReference>
<accession>A0A834TH10</accession>
<sequence>MTKVYWWREKKGSELAEKENEEQCQNA</sequence>
<gene>
    <name evidence="1" type="ORF">G2W53_027373</name>
</gene>